<dbReference type="SUPFAM" id="SSF52540">
    <property type="entry name" value="P-loop containing nucleoside triphosphate hydrolases"/>
    <property type="match status" value="1"/>
</dbReference>
<keyword evidence="1" id="KW-0547">Nucleotide-binding</keyword>
<dbReference type="Gene3D" id="3.40.50.300">
    <property type="entry name" value="P-loop containing nucleotide triphosphate hydrolases"/>
    <property type="match status" value="1"/>
</dbReference>
<comment type="caution">
    <text evidence="3">The sequence shown here is derived from an EMBL/GenBank/DDBJ whole genome shotgun (WGS) entry which is preliminary data.</text>
</comment>
<evidence type="ECO:0000256" key="1">
    <source>
        <dbReference type="ARBA" id="ARBA00022741"/>
    </source>
</evidence>
<evidence type="ECO:0000313" key="3">
    <source>
        <dbReference type="EMBL" id="GAA5529235.1"/>
    </source>
</evidence>
<sequence>MALDLITLRDPRAAAAEAYRTLRTNIQFSSIERKLHTILVTSSVPDEDKSSALANLAVTFAQAEQRVIVLDCDLRRPSLHSLFGVSNERGLSQAMNQNSALPILKTEIDGLQILPAGETPPSPADLLSSKRLDSVLRDLKQQADIVLIDAPPVLAASDAALLATKVDGVVLVTKAGKTRRDSAREAVALLQRVNAHIVGVILTNAKLERERYARY</sequence>
<dbReference type="InterPro" id="IPR050445">
    <property type="entry name" value="Bact_polysacc_biosynth/exp"/>
</dbReference>
<dbReference type="RefSeq" id="WP_345722847.1">
    <property type="nucleotide sequence ID" value="NZ_BAABRU010000010.1"/>
</dbReference>
<dbReference type="GO" id="GO:0016301">
    <property type="term" value="F:kinase activity"/>
    <property type="evidence" value="ECO:0007669"/>
    <property type="project" value="UniProtKB-KW"/>
</dbReference>
<keyword evidence="3" id="KW-0808">Transferase</keyword>
<dbReference type="Pfam" id="PF10609">
    <property type="entry name" value="ParA"/>
    <property type="match status" value="1"/>
</dbReference>
<evidence type="ECO:0000256" key="2">
    <source>
        <dbReference type="ARBA" id="ARBA00022840"/>
    </source>
</evidence>
<reference evidence="3 4" key="1">
    <citation type="submission" date="2024-02" db="EMBL/GenBank/DDBJ databases">
        <title>Herpetosiphon gulosus NBRC 112829.</title>
        <authorList>
            <person name="Ichikawa N."/>
            <person name="Katano-Makiyama Y."/>
            <person name="Hidaka K."/>
        </authorList>
    </citation>
    <scope>NUCLEOTIDE SEQUENCE [LARGE SCALE GENOMIC DNA]</scope>
    <source>
        <strain evidence="3 4">NBRC 112829</strain>
    </source>
</reference>
<dbReference type="CDD" id="cd05387">
    <property type="entry name" value="BY-kinase"/>
    <property type="match status" value="1"/>
</dbReference>
<dbReference type="InterPro" id="IPR005702">
    <property type="entry name" value="Wzc-like_C"/>
</dbReference>
<dbReference type="PANTHER" id="PTHR32309:SF13">
    <property type="entry name" value="FERRIC ENTEROBACTIN TRANSPORT PROTEIN FEPE"/>
    <property type="match status" value="1"/>
</dbReference>
<evidence type="ECO:0000313" key="4">
    <source>
        <dbReference type="Proteomes" id="UP001428290"/>
    </source>
</evidence>
<accession>A0ABP9X1D7</accession>
<organism evidence="3 4">
    <name type="scientific">Herpetosiphon gulosus</name>
    <dbReference type="NCBI Taxonomy" id="1973496"/>
    <lineage>
        <taxon>Bacteria</taxon>
        <taxon>Bacillati</taxon>
        <taxon>Chloroflexota</taxon>
        <taxon>Chloroflexia</taxon>
        <taxon>Herpetosiphonales</taxon>
        <taxon>Herpetosiphonaceae</taxon>
        <taxon>Herpetosiphon</taxon>
    </lineage>
</organism>
<dbReference type="NCBIfam" id="TIGR01007">
    <property type="entry name" value="eps_fam"/>
    <property type="match status" value="1"/>
</dbReference>
<keyword evidence="4" id="KW-1185">Reference proteome</keyword>
<keyword evidence="2" id="KW-0067">ATP-binding</keyword>
<gene>
    <name evidence="3" type="primary">yveL</name>
    <name evidence="3" type="ORF">Hgul01_03041</name>
</gene>
<protein>
    <submittedName>
        <fullName evidence="3">Tyrosine-protein kinase YveL</fullName>
    </submittedName>
</protein>
<dbReference type="InterPro" id="IPR027417">
    <property type="entry name" value="P-loop_NTPase"/>
</dbReference>
<name>A0ABP9X1D7_9CHLR</name>
<proteinExistence type="predicted"/>
<dbReference type="InterPro" id="IPR033756">
    <property type="entry name" value="YlxH/NBP35"/>
</dbReference>
<keyword evidence="3" id="KW-0418">Kinase</keyword>
<dbReference type="PANTHER" id="PTHR32309">
    <property type="entry name" value="TYROSINE-PROTEIN KINASE"/>
    <property type="match status" value="1"/>
</dbReference>
<dbReference type="EMBL" id="BAABRU010000010">
    <property type="protein sequence ID" value="GAA5529235.1"/>
    <property type="molecule type" value="Genomic_DNA"/>
</dbReference>
<dbReference type="Proteomes" id="UP001428290">
    <property type="component" value="Unassembled WGS sequence"/>
</dbReference>